<dbReference type="GO" id="GO:0005768">
    <property type="term" value="C:endosome"/>
    <property type="evidence" value="ECO:0007669"/>
    <property type="project" value="TreeGrafter"/>
</dbReference>
<dbReference type="OrthoDB" id="64867at2759"/>
<dbReference type="Pfam" id="PF13949">
    <property type="entry name" value="ALIX_LYPXL_bnd"/>
    <property type="match status" value="1"/>
</dbReference>
<dbReference type="eggNOG" id="KOG2220">
    <property type="taxonomic scope" value="Eukaryota"/>
</dbReference>
<dbReference type="AlphaFoldDB" id="G0S3A2"/>
<dbReference type="CDD" id="cd09241">
    <property type="entry name" value="BRO1_ScRim20-like"/>
    <property type="match status" value="1"/>
</dbReference>
<dbReference type="InterPro" id="IPR038499">
    <property type="entry name" value="BRO1_sf"/>
</dbReference>
<dbReference type="Gene3D" id="1.20.140.50">
    <property type="entry name" value="alix/aip1 like domains"/>
    <property type="match status" value="1"/>
</dbReference>
<evidence type="ECO:0000259" key="4">
    <source>
        <dbReference type="PROSITE" id="PS51180"/>
    </source>
</evidence>
<feature type="region of interest" description="Disordered" evidence="3">
    <location>
        <begin position="483"/>
        <end position="502"/>
    </location>
</feature>
<evidence type="ECO:0000256" key="3">
    <source>
        <dbReference type="SAM" id="MobiDB-lite"/>
    </source>
</evidence>
<feature type="region of interest" description="Disordered" evidence="3">
    <location>
        <begin position="847"/>
        <end position="889"/>
    </location>
</feature>
<comment type="similarity">
    <text evidence="1">Belongs to the palA/RIM20 family.</text>
</comment>
<evidence type="ECO:0000256" key="1">
    <source>
        <dbReference type="ARBA" id="ARBA00038154"/>
    </source>
</evidence>
<dbReference type="InterPro" id="IPR025304">
    <property type="entry name" value="ALIX_V_dom"/>
</dbReference>
<dbReference type="PROSITE" id="PS51180">
    <property type="entry name" value="BRO1"/>
    <property type="match status" value="1"/>
</dbReference>
<feature type="coiled-coil region" evidence="2">
    <location>
        <begin position="293"/>
        <end position="320"/>
    </location>
</feature>
<dbReference type="KEGG" id="cthr:CTHT_0020270"/>
<name>G0S3A2_CHATD</name>
<feature type="domain" description="BRO1" evidence="4">
    <location>
        <begin position="5"/>
        <end position="401"/>
    </location>
</feature>
<organism evidence="6">
    <name type="scientific">Chaetomium thermophilum (strain DSM 1495 / CBS 144.50 / IMI 039719)</name>
    <name type="common">Thermochaetoides thermophila</name>
    <dbReference type="NCBI Taxonomy" id="759272"/>
    <lineage>
        <taxon>Eukaryota</taxon>
        <taxon>Fungi</taxon>
        <taxon>Dikarya</taxon>
        <taxon>Ascomycota</taxon>
        <taxon>Pezizomycotina</taxon>
        <taxon>Sordariomycetes</taxon>
        <taxon>Sordariomycetidae</taxon>
        <taxon>Sordariales</taxon>
        <taxon>Chaetomiaceae</taxon>
        <taxon>Thermochaetoides</taxon>
    </lineage>
</organism>
<feature type="compositionally biased region" description="Gly residues" evidence="3">
    <location>
        <begin position="851"/>
        <end position="868"/>
    </location>
</feature>
<evidence type="ECO:0000256" key="2">
    <source>
        <dbReference type="SAM" id="Coils"/>
    </source>
</evidence>
<protein>
    <recommendedName>
        <fullName evidence="4">BRO1 domain-containing protein</fullName>
    </recommendedName>
</protein>
<dbReference type="Gene3D" id="1.25.40.280">
    <property type="entry name" value="alix/aip1 like domains"/>
    <property type="match status" value="1"/>
</dbReference>
<dbReference type="STRING" id="759272.G0S3A2"/>
<evidence type="ECO:0000313" key="5">
    <source>
        <dbReference type="EMBL" id="EGS22485.1"/>
    </source>
</evidence>
<dbReference type="GeneID" id="18256065"/>
<feature type="region of interest" description="Disordered" evidence="3">
    <location>
        <begin position="743"/>
        <end position="812"/>
    </location>
</feature>
<dbReference type="HOGENOM" id="CLU_007181_0_0_1"/>
<evidence type="ECO:0000313" key="6">
    <source>
        <dbReference type="Proteomes" id="UP000008066"/>
    </source>
</evidence>
<accession>G0S3A2</accession>
<feature type="coiled-coil region" evidence="2">
    <location>
        <begin position="629"/>
        <end position="674"/>
    </location>
</feature>
<keyword evidence="6" id="KW-1185">Reference proteome</keyword>
<reference evidence="5 6" key="1">
    <citation type="journal article" date="2011" name="Cell">
        <title>Insight into structure and assembly of the nuclear pore complex by utilizing the genome of a eukaryotic thermophile.</title>
        <authorList>
            <person name="Amlacher S."/>
            <person name="Sarges P."/>
            <person name="Flemming D."/>
            <person name="van Noort V."/>
            <person name="Kunze R."/>
            <person name="Devos D.P."/>
            <person name="Arumugam M."/>
            <person name="Bork P."/>
            <person name="Hurt E."/>
        </authorList>
    </citation>
    <scope>NUCLEOTIDE SEQUENCE [LARGE SCALE GENOMIC DNA]</scope>
    <source>
        <strain evidence="6">DSM 1495 / CBS 144.50 / IMI 039719</strain>
    </source>
</reference>
<dbReference type="Pfam" id="PF03097">
    <property type="entry name" value="BRO1"/>
    <property type="match status" value="1"/>
</dbReference>
<dbReference type="OMA" id="VSHAEEM"/>
<dbReference type="Gene3D" id="1.20.120.560">
    <property type="entry name" value="alix/aip1 in complex with the ypdl late domain"/>
    <property type="match status" value="1"/>
</dbReference>
<sequence length="889" mass="99747">MTSSNILALPFRKSNQVSLSSSIRQYISEKYEQHPDMFRNDLDAINQLRRDAVNVREAHPSGIRKLQAYAAQLVWIMGKFPIDIGVGFTWYSALGYHTEHPLVQNNLKYELMNILFNLAALYTQLAISCNRNDLEGLKSSASYFSQAAGVLSHMKNVVLPDLRMANPPDDMDEPTLESLTNLFLAQSQECFWQRAVIGGYKDASIAKLAASVSDFYKLAGESAVRSEAISSAWIHHMSAKHHHFAAAAQYRAACHCLEKKKYGEEVARLSDAVACVNAGLKECRVGHVSRAVVEDLEGLKKRVEEDLKRAERDNDVIYLQIVPPRSQLQILERAVMAVAKVPPQIEKPYDYLGEKAEFGPALFSKLVPFAVHVAISIYEERRDRLVNNNIIAELESLTDKLHEILSILNLPGSLQALEKPLGLPGTLVQHAEEIRQADALNRLQQGIADIEKLCASDIAIFEEGKALLRAEEEEDQALRRKYGTQRWTRPESRADPSQDGGAKLWKQASEIDGYLQSSTSSDAIVRDKFAAVKDTLAILAGPDRGIMDYIPNSRQAIIPEPLKPAIGKLRAAYNDALRMESRRRKRVDSLKTRTRSDDIKPDILAETARLERTYPNQPIVAAHFEEFFNKRLDNLYESELEALEKERRDQDKIVSEIQRANKEFEAQKNILGEKGDRERERALQRLDHAYYKYKEIVSNLEAARKFYNDLARIVELFRTQCRNFVNQRRKEARVLEDEINMPPLASLTLNPPPTQQPQPSLSSPTSYYTQPQVQSIRPQTQQPPQPQPQPISVSARQPQLQEVCRTTSPPAEAQIQSWADNVPQQQPRPVPPPITPSSLQGAWTPELGIRFAGGPGPSGAGAGTGQAQGQGQRAPVRGTWDPSLGIRFG</sequence>
<dbReference type="PANTHER" id="PTHR23030">
    <property type="entry name" value="PCD6 INTERACTING PROTEIN-RELATED"/>
    <property type="match status" value="1"/>
</dbReference>
<dbReference type="Proteomes" id="UP000008066">
    <property type="component" value="Unassembled WGS sequence"/>
</dbReference>
<dbReference type="SMART" id="SM01041">
    <property type="entry name" value="BRO1"/>
    <property type="match status" value="1"/>
</dbReference>
<keyword evidence="2" id="KW-0175">Coiled coil</keyword>
<feature type="compositionally biased region" description="Low complexity" evidence="3">
    <location>
        <begin position="757"/>
        <end position="771"/>
    </location>
</feature>
<dbReference type="EMBL" id="GL988040">
    <property type="protein sequence ID" value="EGS22485.1"/>
    <property type="molecule type" value="Genomic_DNA"/>
</dbReference>
<dbReference type="PANTHER" id="PTHR23030:SF39">
    <property type="entry name" value="PROGRAMMED CELL DEATH 6-INTERACTING PROTEIN"/>
    <property type="match status" value="1"/>
</dbReference>
<gene>
    <name evidence="5" type="ORF">CTHT_0020270</name>
</gene>
<dbReference type="RefSeq" id="XP_006692504.1">
    <property type="nucleotide sequence ID" value="XM_006692441.1"/>
</dbReference>
<proteinExistence type="inferred from homology"/>
<dbReference type="InterPro" id="IPR004328">
    <property type="entry name" value="BRO1_dom"/>
</dbReference>
<feature type="compositionally biased region" description="Polar residues" evidence="3">
    <location>
        <begin position="791"/>
        <end position="812"/>
    </location>
</feature>